<evidence type="ECO:0000256" key="4">
    <source>
        <dbReference type="ARBA" id="ARBA00023015"/>
    </source>
</evidence>
<proteinExistence type="inferred from homology"/>
<protein>
    <submittedName>
        <fullName evidence="7">Transcriptional repressor</fullName>
    </submittedName>
</protein>
<dbReference type="SUPFAM" id="SSF46785">
    <property type="entry name" value="Winged helix' DNA-binding domain"/>
    <property type="match status" value="1"/>
</dbReference>
<evidence type="ECO:0000256" key="3">
    <source>
        <dbReference type="ARBA" id="ARBA00022833"/>
    </source>
</evidence>
<dbReference type="Pfam" id="PF01475">
    <property type="entry name" value="FUR"/>
    <property type="match status" value="1"/>
</dbReference>
<evidence type="ECO:0000313" key="7">
    <source>
        <dbReference type="EMBL" id="QTD56886.1"/>
    </source>
</evidence>
<keyword evidence="5" id="KW-0238">DNA-binding</keyword>
<evidence type="ECO:0000256" key="1">
    <source>
        <dbReference type="ARBA" id="ARBA00007957"/>
    </source>
</evidence>
<dbReference type="InterPro" id="IPR036390">
    <property type="entry name" value="WH_DNA-bd_sf"/>
</dbReference>
<keyword evidence="6" id="KW-0804">Transcription</keyword>
<keyword evidence="4" id="KW-0805">Transcription regulation</keyword>
<keyword evidence="3" id="KW-0862">Zinc</keyword>
<dbReference type="InterPro" id="IPR043135">
    <property type="entry name" value="Fur_C"/>
</dbReference>
<comment type="similarity">
    <text evidence="1">Belongs to the Fur family.</text>
</comment>
<evidence type="ECO:0000313" key="8">
    <source>
        <dbReference type="Proteomes" id="UP000663923"/>
    </source>
</evidence>
<dbReference type="InterPro" id="IPR036388">
    <property type="entry name" value="WH-like_DNA-bd_sf"/>
</dbReference>
<dbReference type="Gene3D" id="1.10.10.10">
    <property type="entry name" value="Winged helix-like DNA-binding domain superfamily/Winged helix DNA-binding domain"/>
    <property type="match status" value="1"/>
</dbReference>
<sequence length="123" mass="13722">MEVKRRKAFVVDEQVWKVLVNSTQPVGAYQIANMLPKVSATQVYRVLERLVSSGKARRIAAGNAFVVASSKTDAIVICRKCGEFELLECPEAIEGLERHCDGRSFQAKQIFLEMIGTCRDCRG</sequence>
<accession>A0ABX7T5L2</accession>
<dbReference type="Gene3D" id="3.30.1490.190">
    <property type="match status" value="1"/>
</dbReference>
<keyword evidence="8" id="KW-1185">Reference proteome</keyword>
<name>A0ABX7T5L2_9SPHN</name>
<evidence type="ECO:0000256" key="6">
    <source>
        <dbReference type="ARBA" id="ARBA00023163"/>
    </source>
</evidence>
<reference evidence="7 8" key="1">
    <citation type="submission" date="2021-03" db="EMBL/GenBank/DDBJ databases">
        <title>Complete genome of Parasphingorhabdus_sp.JHSY0214.</title>
        <authorList>
            <person name="Yoo J.H."/>
            <person name="Bae J.W."/>
        </authorList>
    </citation>
    <scope>NUCLEOTIDE SEQUENCE [LARGE SCALE GENOMIC DNA]</scope>
    <source>
        <strain evidence="7 8">JHSY0214</strain>
    </source>
</reference>
<dbReference type="InterPro" id="IPR002481">
    <property type="entry name" value="FUR"/>
</dbReference>
<organism evidence="7 8">
    <name type="scientific">Parasphingorhabdus cellanae</name>
    <dbReference type="NCBI Taxonomy" id="2806553"/>
    <lineage>
        <taxon>Bacteria</taxon>
        <taxon>Pseudomonadati</taxon>
        <taxon>Pseudomonadota</taxon>
        <taxon>Alphaproteobacteria</taxon>
        <taxon>Sphingomonadales</taxon>
        <taxon>Sphingomonadaceae</taxon>
        <taxon>Parasphingorhabdus</taxon>
    </lineage>
</organism>
<evidence type="ECO:0000256" key="2">
    <source>
        <dbReference type="ARBA" id="ARBA00022491"/>
    </source>
</evidence>
<keyword evidence="2" id="KW-0678">Repressor</keyword>
<gene>
    <name evidence="7" type="ORF">J4G78_04750</name>
</gene>
<dbReference type="Proteomes" id="UP000663923">
    <property type="component" value="Chromosome"/>
</dbReference>
<evidence type="ECO:0000256" key="5">
    <source>
        <dbReference type="ARBA" id="ARBA00023125"/>
    </source>
</evidence>
<dbReference type="EMBL" id="CP071794">
    <property type="protein sequence ID" value="QTD56886.1"/>
    <property type="molecule type" value="Genomic_DNA"/>
</dbReference>